<dbReference type="HOGENOM" id="CLU_067442_2_0_11"/>
<dbReference type="Gene3D" id="3.40.1280.10">
    <property type="match status" value="1"/>
</dbReference>
<evidence type="ECO:0000313" key="17">
    <source>
        <dbReference type="Proteomes" id="UP000033457"/>
    </source>
</evidence>
<keyword evidence="9 12" id="KW-0949">S-adenosyl-L-methionine</keyword>
<dbReference type="SUPFAM" id="SSF88697">
    <property type="entry name" value="PUA domain-like"/>
    <property type="match status" value="1"/>
</dbReference>
<dbReference type="Pfam" id="PF04452">
    <property type="entry name" value="Methyltrans_RNA"/>
    <property type="match status" value="1"/>
</dbReference>
<dbReference type="EMBL" id="LR134377">
    <property type="protein sequence ID" value="VEH06781.1"/>
    <property type="molecule type" value="Genomic_DNA"/>
</dbReference>
<name>A0A0F6TD54_9CORY</name>
<feature type="domain" description="Ribosomal RNA small subunit methyltransferase E PUA-like" evidence="14">
    <location>
        <begin position="20"/>
        <end position="67"/>
    </location>
</feature>
<evidence type="ECO:0000256" key="12">
    <source>
        <dbReference type="PIRNR" id="PIRNR015601"/>
    </source>
</evidence>
<dbReference type="GO" id="GO:0005737">
    <property type="term" value="C:cytoplasm"/>
    <property type="evidence" value="ECO:0007669"/>
    <property type="project" value="UniProtKB-SubCell"/>
</dbReference>
<dbReference type="RefSeq" id="WP_046439059.1">
    <property type="nucleotide sequence ID" value="NZ_CP011312.1"/>
</dbReference>
<evidence type="ECO:0000313" key="16">
    <source>
        <dbReference type="EMBL" id="VEH06781.1"/>
    </source>
</evidence>
<dbReference type="CDD" id="cd18084">
    <property type="entry name" value="RsmE-like"/>
    <property type="match status" value="1"/>
</dbReference>
<dbReference type="GO" id="GO:0070042">
    <property type="term" value="F:rRNA (uridine-N3-)-methyltransferase activity"/>
    <property type="evidence" value="ECO:0007669"/>
    <property type="project" value="TreeGrafter"/>
</dbReference>
<evidence type="ECO:0000256" key="9">
    <source>
        <dbReference type="ARBA" id="ARBA00022691"/>
    </source>
</evidence>
<keyword evidence="5 12" id="KW-0963">Cytoplasm</keyword>
<dbReference type="KEGG" id="cku:UL82_03695"/>
<keyword evidence="8 12" id="KW-0808">Transferase</keyword>
<accession>A0A0F6TD54</accession>
<evidence type="ECO:0000256" key="4">
    <source>
        <dbReference type="ARBA" id="ARBA00013673"/>
    </source>
</evidence>
<dbReference type="InterPro" id="IPR006700">
    <property type="entry name" value="RsmE"/>
</dbReference>
<evidence type="ECO:0000259" key="13">
    <source>
        <dbReference type="Pfam" id="PF04452"/>
    </source>
</evidence>
<dbReference type="InterPro" id="IPR046886">
    <property type="entry name" value="RsmE_MTase_dom"/>
</dbReference>
<dbReference type="NCBIfam" id="TIGR00046">
    <property type="entry name" value="RsmE family RNA methyltransferase"/>
    <property type="match status" value="1"/>
</dbReference>
<organism evidence="15 17">
    <name type="scientific">Corynebacterium kutscheri</name>
    <dbReference type="NCBI Taxonomy" id="35755"/>
    <lineage>
        <taxon>Bacteria</taxon>
        <taxon>Bacillati</taxon>
        <taxon>Actinomycetota</taxon>
        <taxon>Actinomycetes</taxon>
        <taxon>Mycobacteriales</taxon>
        <taxon>Corynebacteriaceae</taxon>
        <taxon>Corynebacterium</taxon>
    </lineage>
</organism>
<comment type="similarity">
    <text evidence="2 12">Belongs to the RNA methyltransferase RsmE family.</text>
</comment>
<evidence type="ECO:0000256" key="5">
    <source>
        <dbReference type="ARBA" id="ARBA00022490"/>
    </source>
</evidence>
<keyword evidence="7 12" id="KW-0489">Methyltransferase</keyword>
<dbReference type="SUPFAM" id="SSF75217">
    <property type="entry name" value="alpha/beta knot"/>
    <property type="match status" value="1"/>
</dbReference>
<dbReference type="Pfam" id="PF20260">
    <property type="entry name" value="PUA_4"/>
    <property type="match status" value="1"/>
</dbReference>
<dbReference type="InterPro" id="IPR046887">
    <property type="entry name" value="RsmE_PUA-like"/>
</dbReference>
<dbReference type="Proteomes" id="UP000271380">
    <property type="component" value="Chromosome"/>
</dbReference>
<dbReference type="InterPro" id="IPR029028">
    <property type="entry name" value="Alpha/beta_knot_MTases"/>
</dbReference>
<gene>
    <name evidence="16" type="primary">rsmE</name>
    <name evidence="16" type="ORF">NCTC949_01303</name>
    <name evidence="15" type="ORF">UL82_03695</name>
</gene>
<evidence type="ECO:0000259" key="14">
    <source>
        <dbReference type="Pfam" id="PF20260"/>
    </source>
</evidence>
<proteinExistence type="inferred from homology"/>
<dbReference type="AlphaFoldDB" id="A0A0F6TD54"/>
<evidence type="ECO:0000256" key="8">
    <source>
        <dbReference type="ARBA" id="ARBA00022679"/>
    </source>
</evidence>
<evidence type="ECO:0000256" key="2">
    <source>
        <dbReference type="ARBA" id="ARBA00005528"/>
    </source>
</evidence>
<comment type="subcellular location">
    <subcellularLocation>
        <location evidence="1 12">Cytoplasm</location>
    </subcellularLocation>
</comment>
<sequence>MSLPVFIASDIPETGQNVMLSGSEGKHAVSVKRIQPGEFIELIDGYGVRARSQVLSTSGKDQLVAQVIEQHQEPVPTPRVSIIQALPKSERSELAVDLMTQAGVDEIIPWAAERCIAQWVGNKAIKGRMKWENAAISAAKQSRRVRVPIIAELATTAEVENRITQADLAVVLHENARVSLKELDFQVKDIVLIIGPEGGISDKELARFSAVGAHAVHLGKEVVRTASAGMVALSALGVLTSRW</sequence>
<dbReference type="EC" id="2.1.1.193" evidence="3 12"/>
<feature type="domain" description="Ribosomal RNA small subunit methyltransferase E methyltransferase" evidence="13">
    <location>
        <begin position="78"/>
        <end position="236"/>
    </location>
</feature>
<comment type="function">
    <text evidence="10 12">Specifically methylates the N3 position of the uracil ring of uridine 1498 (m3U1498) in 16S rRNA. Acts on the fully assembled 30S ribosomal subunit.</text>
</comment>
<dbReference type="OrthoDB" id="9808126at2"/>
<protein>
    <recommendedName>
        <fullName evidence="4 12">Ribosomal RNA small subunit methyltransferase E</fullName>
        <ecNumber evidence="3 12">2.1.1.193</ecNumber>
    </recommendedName>
</protein>
<evidence type="ECO:0000256" key="1">
    <source>
        <dbReference type="ARBA" id="ARBA00004496"/>
    </source>
</evidence>
<evidence type="ECO:0000256" key="3">
    <source>
        <dbReference type="ARBA" id="ARBA00012328"/>
    </source>
</evidence>
<dbReference type="STRING" id="35755.UL82_03695"/>
<dbReference type="InterPro" id="IPR029026">
    <property type="entry name" value="tRNA_m1G_MTases_N"/>
</dbReference>
<dbReference type="EMBL" id="CP011312">
    <property type="protein sequence ID" value="AKE40946.1"/>
    <property type="molecule type" value="Genomic_DNA"/>
</dbReference>
<evidence type="ECO:0000313" key="15">
    <source>
        <dbReference type="EMBL" id="AKE40946.1"/>
    </source>
</evidence>
<reference evidence="16 18" key="2">
    <citation type="submission" date="2018-12" db="EMBL/GenBank/DDBJ databases">
        <authorList>
            <consortium name="Pathogen Informatics"/>
        </authorList>
    </citation>
    <scope>NUCLEOTIDE SEQUENCE [LARGE SCALE GENOMIC DNA]</scope>
    <source>
        <strain evidence="16 18">NCTC949</strain>
    </source>
</reference>
<evidence type="ECO:0000313" key="18">
    <source>
        <dbReference type="Proteomes" id="UP000271380"/>
    </source>
</evidence>
<reference evidence="15 17" key="1">
    <citation type="journal article" date="2015" name="Genome Announc.">
        <title>Complete Genome Sequence of Corynebacterium kutscheri DSM 20755, a Corynebacterial Type Strain with Remarkably Low G+C Content of Chromosomal DNA.</title>
        <authorList>
            <person name="Ruckert C."/>
            <person name="Albersmeier A."/>
            <person name="Winkler A."/>
            <person name="Tauch A."/>
        </authorList>
    </citation>
    <scope>NUCLEOTIDE SEQUENCE [LARGE SCALE GENOMIC DNA]</scope>
    <source>
        <strain evidence="15 17">DSM 20755</strain>
    </source>
</reference>
<keyword evidence="17" id="KW-1185">Reference proteome</keyword>
<dbReference type="InterPro" id="IPR015947">
    <property type="entry name" value="PUA-like_sf"/>
</dbReference>
<comment type="catalytic activity">
    <reaction evidence="11 12">
        <text>uridine(1498) in 16S rRNA + S-adenosyl-L-methionine = N(3)-methyluridine(1498) in 16S rRNA + S-adenosyl-L-homocysteine + H(+)</text>
        <dbReference type="Rhea" id="RHEA:42920"/>
        <dbReference type="Rhea" id="RHEA-COMP:10283"/>
        <dbReference type="Rhea" id="RHEA-COMP:10284"/>
        <dbReference type="ChEBI" id="CHEBI:15378"/>
        <dbReference type="ChEBI" id="CHEBI:57856"/>
        <dbReference type="ChEBI" id="CHEBI:59789"/>
        <dbReference type="ChEBI" id="CHEBI:65315"/>
        <dbReference type="ChEBI" id="CHEBI:74502"/>
        <dbReference type="EC" id="2.1.1.193"/>
    </reaction>
</comment>
<dbReference type="PANTHER" id="PTHR30027">
    <property type="entry name" value="RIBOSOMAL RNA SMALL SUBUNIT METHYLTRANSFERASE E"/>
    <property type="match status" value="1"/>
</dbReference>
<evidence type="ECO:0000256" key="10">
    <source>
        <dbReference type="ARBA" id="ARBA00025699"/>
    </source>
</evidence>
<dbReference type="PANTHER" id="PTHR30027:SF3">
    <property type="entry name" value="16S RRNA (URACIL(1498)-N(3))-METHYLTRANSFERASE"/>
    <property type="match status" value="1"/>
</dbReference>
<dbReference type="PIRSF" id="PIRSF015601">
    <property type="entry name" value="MTase_slr0722"/>
    <property type="match status" value="1"/>
</dbReference>
<evidence type="ECO:0000256" key="7">
    <source>
        <dbReference type="ARBA" id="ARBA00022603"/>
    </source>
</evidence>
<evidence type="ECO:0000256" key="6">
    <source>
        <dbReference type="ARBA" id="ARBA00022552"/>
    </source>
</evidence>
<dbReference type="NCBIfam" id="NF008693">
    <property type="entry name" value="PRK11713.2-3"/>
    <property type="match status" value="1"/>
</dbReference>
<dbReference type="Proteomes" id="UP000033457">
    <property type="component" value="Chromosome"/>
</dbReference>
<evidence type="ECO:0000256" key="11">
    <source>
        <dbReference type="ARBA" id="ARBA00047944"/>
    </source>
</evidence>
<dbReference type="Gene3D" id="2.40.240.20">
    <property type="entry name" value="Hypothetical PUA domain-like, domain 1"/>
    <property type="match status" value="1"/>
</dbReference>
<dbReference type="GO" id="GO:0070475">
    <property type="term" value="P:rRNA base methylation"/>
    <property type="evidence" value="ECO:0007669"/>
    <property type="project" value="TreeGrafter"/>
</dbReference>
<keyword evidence="6 12" id="KW-0698">rRNA processing</keyword>